<feature type="binding site" evidence="5">
    <location>
        <position position="340"/>
    </location>
    <ligand>
        <name>NAD(+)</name>
        <dbReference type="ChEBI" id="CHEBI:57540"/>
    </ligand>
</feature>
<evidence type="ECO:0000256" key="6">
    <source>
        <dbReference type="PIRSR" id="PIRSR000350-4"/>
    </source>
</evidence>
<feature type="binding site" evidence="5">
    <location>
        <begin position="248"/>
        <end position="255"/>
    </location>
    <ligand>
        <name>NAD(+)</name>
        <dbReference type="ChEBI" id="CHEBI:57540"/>
    </ligand>
</feature>
<reference evidence="9 10" key="1">
    <citation type="submission" date="2015-01" db="EMBL/GenBank/DDBJ databases">
        <title>The Genome Sequence of Exophiala mesophila CBS40295.</title>
        <authorList>
            <consortium name="The Broad Institute Genomics Platform"/>
            <person name="Cuomo C."/>
            <person name="de Hoog S."/>
            <person name="Gorbushina A."/>
            <person name="Stielow B."/>
            <person name="Teixiera M."/>
            <person name="Abouelleil A."/>
            <person name="Chapman S.B."/>
            <person name="Priest M."/>
            <person name="Young S.K."/>
            <person name="Wortman J."/>
            <person name="Nusbaum C."/>
            <person name="Birren B."/>
        </authorList>
    </citation>
    <scope>NUCLEOTIDE SEQUENCE [LARGE SCALE GENOMIC DNA]</scope>
    <source>
        <strain evidence="9 10">CBS 40295</strain>
    </source>
</reference>
<dbReference type="InterPro" id="IPR016156">
    <property type="entry name" value="FAD/NAD-linked_Rdtase_dimer_sf"/>
</dbReference>
<dbReference type="Gene3D" id="3.30.390.30">
    <property type="match status" value="1"/>
</dbReference>
<feature type="binding site" evidence="5">
    <location>
        <position position="381"/>
    </location>
    <ligand>
        <name>FAD</name>
        <dbReference type="ChEBI" id="CHEBI:57692"/>
    </ligand>
</feature>
<dbReference type="Gene3D" id="3.50.50.60">
    <property type="entry name" value="FAD/NAD(P)-binding domain"/>
    <property type="match status" value="2"/>
</dbReference>
<proteinExistence type="inferred from homology"/>
<gene>
    <name evidence="9" type="ORF">PV10_05203</name>
</gene>
<dbReference type="InterPro" id="IPR001100">
    <property type="entry name" value="Pyr_nuc-diS_OxRdtase"/>
</dbReference>
<keyword evidence="2" id="KW-0285">Flavoprotein</keyword>
<dbReference type="GO" id="GO:0003955">
    <property type="term" value="F:NAD(P)H dehydrogenase (quinone) activity"/>
    <property type="evidence" value="ECO:0007669"/>
    <property type="project" value="TreeGrafter"/>
</dbReference>
<keyword evidence="5" id="KW-0547">Nucleotide-binding</keyword>
<keyword evidence="10" id="KW-1185">Reference proteome</keyword>
<evidence type="ECO:0000259" key="7">
    <source>
        <dbReference type="Pfam" id="PF02852"/>
    </source>
</evidence>
<dbReference type="InterPro" id="IPR023753">
    <property type="entry name" value="FAD/NAD-binding_dom"/>
</dbReference>
<dbReference type="HOGENOM" id="CLU_016755_1_2_1"/>
<evidence type="ECO:0000256" key="1">
    <source>
        <dbReference type="ARBA" id="ARBA00007532"/>
    </source>
</evidence>
<dbReference type="OMA" id="SHCLMAV"/>
<evidence type="ECO:0008006" key="11">
    <source>
        <dbReference type="Google" id="ProtNLM"/>
    </source>
</evidence>
<keyword evidence="3 5" id="KW-0274">FAD</keyword>
<evidence type="ECO:0000313" key="9">
    <source>
        <dbReference type="EMBL" id="KIV94046.1"/>
    </source>
</evidence>
<dbReference type="RefSeq" id="XP_016225620.1">
    <property type="nucleotide sequence ID" value="XM_016369832.1"/>
</dbReference>
<accession>A0A0D1Y0P3</accession>
<name>A0A0D1Y0P3_EXOME</name>
<dbReference type="InterPro" id="IPR036188">
    <property type="entry name" value="FAD/NAD-bd_sf"/>
</dbReference>
<feature type="disulfide bond" description="Redox-active" evidence="6">
    <location>
        <begin position="102"/>
        <end position="107"/>
    </location>
</feature>
<dbReference type="PIRSF" id="PIRSF000350">
    <property type="entry name" value="Mercury_reductase_MerA"/>
    <property type="match status" value="1"/>
</dbReference>
<organism evidence="9 10">
    <name type="scientific">Exophiala mesophila</name>
    <name type="common">Black yeast-like fungus</name>
    <dbReference type="NCBI Taxonomy" id="212818"/>
    <lineage>
        <taxon>Eukaryota</taxon>
        <taxon>Fungi</taxon>
        <taxon>Dikarya</taxon>
        <taxon>Ascomycota</taxon>
        <taxon>Pezizomycotina</taxon>
        <taxon>Eurotiomycetes</taxon>
        <taxon>Chaetothyriomycetidae</taxon>
        <taxon>Chaetothyriales</taxon>
        <taxon>Herpotrichiellaceae</taxon>
        <taxon>Exophiala</taxon>
    </lineage>
</organism>
<dbReference type="STRING" id="212818.A0A0D1Y0P3"/>
<evidence type="ECO:0000259" key="8">
    <source>
        <dbReference type="Pfam" id="PF07992"/>
    </source>
</evidence>
<keyword evidence="5" id="KW-0520">NAD</keyword>
<evidence type="ECO:0000256" key="2">
    <source>
        <dbReference type="ARBA" id="ARBA00022630"/>
    </source>
</evidence>
<dbReference type="PRINTS" id="PR00368">
    <property type="entry name" value="FADPNR"/>
</dbReference>
<feature type="domain" description="FAD/NAD(P)-binding" evidence="8">
    <location>
        <begin position="65"/>
        <end position="393"/>
    </location>
</feature>
<dbReference type="InterPro" id="IPR004099">
    <property type="entry name" value="Pyr_nucl-diS_OxRdtase_dimer"/>
</dbReference>
<feature type="binding site" evidence="5">
    <location>
        <position position="111"/>
    </location>
    <ligand>
        <name>FAD</name>
        <dbReference type="ChEBI" id="CHEBI:57692"/>
    </ligand>
</feature>
<sequence length="535" mass="58047">MLTRLTTPRRILVFSHGGLQARISTTSTPALGSKTSRPILVQRSKLQSHQNSTMATGMTEPPTHYDAIIIGSGQGGGPLAQAYANAGKKTALIEKSHVGGTCINEGCTPTKTMVASARVAHVASRAHRYGVQYKKSSLIVNMETVRRRKRDIVDSFRSGGENRMKNIKGLDLIMGTARFIGSDMIEVKRSEFSNDLDTMLLTADQIFINTGCSPSKLDIKNADKVTALLDSTSVMELDQVPRHIVVVGGGYVGIEFAQMLKRFGAKVSIVQRAARLMPREDPDVSEEVKKILTDDGIDVYTGARVTDMGSVTVGQTVMSVVQENGSIKSLLCSHVLAAAGRSPNTKDLNLSAAGVETDPAGFVKVDEHLQTTNPKIHAMGDVKGGPQFTHISYDDMRILKHNLLTHVNTGSLASIENRLVPYTVFMDPQLGRVGLTETEARRQFPTRNIKVAKMPMAYVARALETDESLGFMKAVVDGDTKEILGFACLGLEGGEIMSMVQLAMMGGMTYDELENTIFAHPCLSEGLNNLWGFLE</sequence>
<evidence type="ECO:0000256" key="3">
    <source>
        <dbReference type="ARBA" id="ARBA00022827"/>
    </source>
</evidence>
<dbReference type="PANTHER" id="PTHR43014">
    <property type="entry name" value="MERCURIC REDUCTASE"/>
    <property type="match status" value="1"/>
</dbReference>
<dbReference type="Proteomes" id="UP000054302">
    <property type="component" value="Unassembled WGS sequence"/>
</dbReference>
<evidence type="ECO:0000256" key="5">
    <source>
        <dbReference type="PIRSR" id="PIRSR000350-3"/>
    </source>
</evidence>
<dbReference type="OrthoDB" id="361797at2759"/>
<dbReference type="SUPFAM" id="SSF51905">
    <property type="entry name" value="FAD/NAD(P)-binding domain"/>
    <property type="match status" value="1"/>
</dbReference>
<dbReference type="GO" id="GO:0050660">
    <property type="term" value="F:flavin adenine dinucleotide binding"/>
    <property type="evidence" value="ECO:0007669"/>
    <property type="project" value="TreeGrafter"/>
</dbReference>
<dbReference type="VEuPathDB" id="FungiDB:PV10_05203"/>
<dbReference type="Pfam" id="PF02852">
    <property type="entry name" value="Pyr_redox_dim"/>
    <property type="match status" value="1"/>
</dbReference>
<dbReference type="GeneID" id="27323048"/>
<comment type="similarity">
    <text evidence="1">Belongs to the class-I pyridine nucleotide-disulfide oxidoreductase family.</text>
</comment>
<dbReference type="SUPFAM" id="SSF55424">
    <property type="entry name" value="FAD/NAD-linked reductases, dimerisation (C-terminal) domain"/>
    <property type="match status" value="1"/>
</dbReference>
<protein>
    <recommendedName>
        <fullName evidence="11">Mercuric reductase</fullName>
    </recommendedName>
</protein>
<dbReference type="Pfam" id="PF07992">
    <property type="entry name" value="Pyr_redox_2"/>
    <property type="match status" value="1"/>
</dbReference>
<evidence type="ECO:0000313" key="10">
    <source>
        <dbReference type="Proteomes" id="UP000054302"/>
    </source>
</evidence>
<evidence type="ECO:0000256" key="4">
    <source>
        <dbReference type="PIRSR" id="PIRSR000350-2"/>
    </source>
</evidence>
<feature type="active site" description="Proton acceptor" evidence="4">
    <location>
        <position position="520"/>
    </location>
</feature>
<dbReference type="PANTHER" id="PTHR43014:SF2">
    <property type="entry name" value="MERCURIC REDUCTASE"/>
    <property type="match status" value="1"/>
</dbReference>
<feature type="domain" description="Pyridine nucleotide-disulphide oxidoreductase dimerisation" evidence="7">
    <location>
        <begin position="420"/>
        <end position="528"/>
    </location>
</feature>
<dbReference type="EMBL" id="KN847522">
    <property type="protein sequence ID" value="KIV94046.1"/>
    <property type="molecule type" value="Genomic_DNA"/>
</dbReference>
<dbReference type="PRINTS" id="PR00411">
    <property type="entry name" value="PNDRDTASEI"/>
</dbReference>
<dbReference type="AlphaFoldDB" id="A0A0D1Y0P3"/>
<comment type="cofactor">
    <cofactor evidence="5">
        <name>FAD</name>
        <dbReference type="ChEBI" id="CHEBI:57692"/>
    </cofactor>
    <text evidence="5">Binds 1 FAD per subunit.</text>
</comment>